<feature type="chain" id="PRO_5021754525" evidence="1">
    <location>
        <begin position="20"/>
        <end position="102"/>
    </location>
</feature>
<reference evidence="2 3" key="1">
    <citation type="submission" date="2019-02" db="EMBL/GenBank/DDBJ databases">
        <title>Apibacter muscae sp. nov.: a novel member of the house fly microbiota.</title>
        <authorList>
            <person name="Park R."/>
        </authorList>
    </citation>
    <scope>NUCLEOTIDE SEQUENCE [LARGE SCALE GENOMIC DNA]</scope>
    <source>
        <strain evidence="2 3">AL1</strain>
    </source>
</reference>
<protein>
    <submittedName>
        <fullName evidence="2">Uncharacterized protein</fullName>
    </submittedName>
</protein>
<evidence type="ECO:0000313" key="2">
    <source>
        <dbReference type="EMBL" id="TWP29145.1"/>
    </source>
</evidence>
<dbReference type="OrthoDB" id="1452323at2"/>
<dbReference type="RefSeq" id="WP_146261741.1">
    <property type="nucleotide sequence ID" value="NZ_SELG01000031.1"/>
</dbReference>
<proteinExistence type="predicted"/>
<organism evidence="2 3">
    <name type="scientific">Apibacter muscae</name>
    <dbReference type="NCBI Taxonomy" id="2509004"/>
    <lineage>
        <taxon>Bacteria</taxon>
        <taxon>Pseudomonadati</taxon>
        <taxon>Bacteroidota</taxon>
        <taxon>Flavobacteriia</taxon>
        <taxon>Flavobacteriales</taxon>
        <taxon>Weeksellaceae</taxon>
        <taxon>Apibacter</taxon>
    </lineage>
</organism>
<keyword evidence="1" id="KW-0732">Signal</keyword>
<keyword evidence="3" id="KW-1185">Reference proteome</keyword>
<evidence type="ECO:0000313" key="3">
    <source>
        <dbReference type="Proteomes" id="UP000319499"/>
    </source>
</evidence>
<gene>
    <name evidence="2" type="ORF">ETU09_04700</name>
</gene>
<evidence type="ECO:0000256" key="1">
    <source>
        <dbReference type="SAM" id="SignalP"/>
    </source>
</evidence>
<dbReference type="EMBL" id="SELH01000016">
    <property type="protein sequence ID" value="TWP29145.1"/>
    <property type="molecule type" value="Genomic_DNA"/>
</dbReference>
<accession>A0A563DG25</accession>
<dbReference type="Proteomes" id="UP000319499">
    <property type="component" value="Unassembled WGS sequence"/>
</dbReference>
<dbReference type="AlphaFoldDB" id="A0A563DG25"/>
<name>A0A563DG25_9FLAO</name>
<comment type="caution">
    <text evidence="2">The sequence shown here is derived from an EMBL/GenBank/DDBJ whole genome shotgun (WGS) entry which is preliminary data.</text>
</comment>
<sequence>MKKKLFIIFFALLSMITFAQDRYKYRQEIQSTNDKILLIENMVKNEFGEPSSPGIWTSNNSDFGLMIRTKGNSFSISAWQISDNPEIKIRVERLMNKVKSIL</sequence>
<feature type="signal peptide" evidence="1">
    <location>
        <begin position="1"/>
        <end position="19"/>
    </location>
</feature>